<keyword evidence="1" id="KW-1133">Transmembrane helix</keyword>
<keyword evidence="1" id="KW-0472">Membrane</keyword>
<keyword evidence="1" id="KW-0812">Transmembrane</keyword>
<feature type="transmembrane region" description="Helical" evidence="1">
    <location>
        <begin position="644"/>
        <end position="667"/>
    </location>
</feature>
<feature type="transmembrane region" description="Helical" evidence="1">
    <location>
        <begin position="152"/>
        <end position="169"/>
    </location>
</feature>
<feature type="transmembrane region" description="Helical" evidence="1">
    <location>
        <begin position="478"/>
        <end position="500"/>
    </location>
</feature>
<accession>A0A9W4UPI4</accession>
<feature type="transmembrane region" description="Helical" evidence="1">
    <location>
        <begin position="387"/>
        <end position="411"/>
    </location>
</feature>
<keyword evidence="4" id="KW-1185">Reference proteome</keyword>
<dbReference type="OrthoDB" id="5429634at2759"/>
<evidence type="ECO:0000259" key="2">
    <source>
        <dbReference type="Pfam" id="PF20163"/>
    </source>
</evidence>
<comment type="caution">
    <text evidence="3">The sequence shown here is derived from an EMBL/GenBank/DDBJ whole genome shotgun (WGS) entry which is preliminary data.</text>
</comment>
<dbReference type="PANTHER" id="PTHR35395">
    <property type="entry name" value="DUF6536 DOMAIN-CONTAINING PROTEIN"/>
    <property type="match status" value="1"/>
</dbReference>
<feature type="transmembrane region" description="Helical" evidence="1">
    <location>
        <begin position="47"/>
        <end position="73"/>
    </location>
</feature>
<dbReference type="AlphaFoldDB" id="A0A9W4UPI4"/>
<feature type="transmembrane region" description="Helical" evidence="1">
    <location>
        <begin position="93"/>
        <end position="113"/>
    </location>
</feature>
<gene>
    <name evidence="3" type="ORF">PDIGIT_LOCUS11128</name>
</gene>
<organism evidence="3 4">
    <name type="scientific">Periconia digitata</name>
    <dbReference type="NCBI Taxonomy" id="1303443"/>
    <lineage>
        <taxon>Eukaryota</taxon>
        <taxon>Fungi</taxon>
        <taxon>Dikarya</taxon>
        <taxon>Ascomycota</taxon>
        <taxon>Pezizomycotina</taxon>
        <taxon>Dothideomycetes</taxon>
        <taxon>Pleosporomycetidae</taxon>
        <taxon>Pleosporales</taxon>
        <taxon>Massarineae</taxon>
        <taxon>Periconiaceae</taxon>
        <taxon>Periconia</taxon>
    </lineage>
</organism>
<reference evidence="3" key="1">
    <citation type="submission" date="2023-01" db="EMBL/GenBank/DDBJ databases">
        <authorList>
            <person name="Van Ghelder C."/>
            <person name="Rancurel C."/>
        </authorList>
    </citation>
    <scope>NUCLEOTIDE SEQUENCE</scope>
    <source>
        <strain evidence="3">CNCM I-4278</strain>
    </source>
</reference>
<proteinExistence type="predicted"/>
<sequence length="739" mass="81802">MLPFDAILHPRQKQKYVSIDDDLPAPARPEKRTFQTSKSRQGWRFGAVNCAIAATVVFLVNLIMTIVCATFEGDHEGTLYVGDCEKVKQINKGMHILINILSTVLLSSSNYCMQCLSAPTRRDIDVAHAKGKWMDIGVLSVRNLRRISKKRVMLWALLGLSSLPLHLFYNSTIYMSISAFEYRVAAVGQSFVDNPDCKGCSTILDRTAVDLANNTKPDRGTSCGFYNIKNGTAFNIAVASLHEKAHTGLLDRIEPIDCINQYGQMIQSKHGSLILVFRDEDVPSVRDECMSANSPVFFAAETKEPGVDYIDVPYHWICPTAQINNSPGCDGQMDLDKVKQSPANWTVGFYPCSDGDNSRYTTCSRNSRGPIQYCLSEKVEARCELRWSIAIAVVVILLNAFKACLIFYTAFHIDENPLMAVGDAIVSFLQTPDPTTVNMCLSSQKDFTRVGDTFSAGPRRWDNKRYQWRHSVSRTRRAVTFLMMSIAIGVVIGLLLMGLYNLTGVDKTSLVSIARIGFGALDPRQFIGLGFNDVLRNTLVVNSGQVIVSFIYFSYNGLFTCMLLGYEWASYSSERKGLRITAKAKGAQRSTYFLSLPYRFGLPLMATSSLLHWLVSQSIFFVSIDRYDVDGKYTKTESTCGYSNIAIIAVIAVSVAMLLFVIGIGFIPYKEGTIMVGSCSAAVSAACHPMSKNIKGEDLVCRKLQWGVVGQRSDGVGHCTFTDGQVEPLIKENMYAAGS</sequence>
<dbReference type="PANTHER" id="PTHR35395:SF1">
    <property type="entry name" value="DUF6536 DOMAIN-CONTAINING PROTEIN"/>
    <property type="match status" value="1"/>
</dbReference>
<dbReference type="EMBL" id="CAOQHR010000008">
    <property type="protein sequence ID" value="CAI6338008.1"/>
    <property type="molecule type" value="Genomic_DNA"/>
</dbReference>
<evidence type="ECO:0000313" key="4">
    <source>
        <dbReference type="Proteomes" id="UP001152607"/>
    </source>
</evidence>
<protein>
    <recommendedName>
        <fullName evidence="2">DUF6536 domain-containing protein</fullName>
    </recommendedName>
</protein>
<dbReference type="Pfam" id="PF20163">
    <property type="entry name" value="DUF6536"/>
    <property type="match status" value="1"/>
</dbReference>
<feature type="domain" description="DUF6536" evidence="2">
    <location>
        <begin position="43"/>
        <end position="192"/>
    </location>
</feature>
<evidence type="ECO:0000313" key="3">
    <source>
        <dbReference type="EMBL" id="CAI6338008.1"/>
    </source>
</evidence>
<evidence type="ECO:0000256" key="1">
    <source>
        <dbReference type="SAM" id="Phobius"/>
    </source>
</evidence>
<feature type="transmembrane region" description="Helical" evidence="1">
    <location>
        <begin position="546"/>
        <end position="566"/>
    </location>
</feature>
<dbReference type="Proteomes" id="UP001152607">
    <property type="component" value="Unassembled WGS sequence"/>
</dbReference>
<dbReference type="InterPro" id="IPR046623">
    <property type="entry name" value="DUF6536"/>
</dbReference>
<name>A0A9W4UPI4_9PLEO</name>
<feature type="transmembrane region" description="Helical" evidence="1">
    <location>
        <begin position="600"/>
        <end position="624"/>
    </location>
</feature>